<accession>A0A1I1L8E1</accession>
<evidence type="ECO:0008006" key="3">
    <source>
        <dbReference type="Google" id="ProtNLM"/>
    </source>
</evidence>
<dbReference type="AlphaFoldDB" id="A0A1I1L8E1"/>
<dbReference type="OrthoDB" id="1395176at2"/>
<evidence type="ECO:0000313" key="2">
    <source>
        <dbReference type="Proteomes" id="UP000199514"/>
    </source>
</evidence>
<keyword evidence="2" id="KW-1185">Reference proteome</keyword>
<dbReference type="EMBL" id="FOLE01000008">
    <property type="protein sequence ID" value="SFC67288.1"/>
    <property type="molecule type" value="Genomic_DNA"/>
</dbReference>
<dbReference type="Proteomes" id="UP000199514">
    <property type="component" value="Unassembled WGS sequence"/>
</dbReference>
<proteinExistence type="predicted"/>
<dbReference type="RefSeq" id="WP_091513699.1">
    <property type="nucleotide sequence ID" value="NZ_FOLE01000008.1"/>
</dbReference>
<protein>
    <recommendedName>
        <fullName evidence="3">Restriction endonuclease</fullName>
    </recommendedName>
</protein>
<reference evidence="1 2" key="1">
    <citation type="submission" date="2016-10" db="EMBL/GenBank/DDBJ databases">
        <authorList>
            <person name="de Groot N.N."/>
        </authorList>
    </citation>
    <scope>NUCLEOTIDE SEQUENCE [LARGE SCALE GENOMIC DNA]</scope>
    <source>
        <strain evidence="1 2">DSM 6793</strain>
    </source>
</reference>
<evidence type="ECO:0000313" key="1">
    <source>
        <dbReference type="EMBL" id="SFC67288.1"/>
    </source>
</evidence>
<organism evidence="1 2">
    <name type="scientific">Flexibacter flexilis DSM 6793</name>
    <dbReference type="NCBI Taxonomy" id="927664"/>
    <lineage>
        <taxon>Bacteria</taxon>
        <taxon>Pseudomonadati</taxon>
        <taxon>Bacteroidota</taxon>
        <taxon>Cytophagia</taxon>
        <taxon>Cytophagales</taxon>
        <taxon>Flexibacteraceae</taxon>
        <taxon>Flexibacter</taxon>
    </lineage>
</organism>
<name>A0A1I1L8E1_9BACT</name>
<gene>
    <name evidence="1" type="ORF">SAMN05421780_10828</name>
</gene>
<dbReference type="STRING" id="927664.SAMN05421780_10828"/>
<sequence length="304" mass="34972">MEVKKKKISPEAISAVKEALSVIYWKKDDLQQFVKLTIDNPAIVSTINWSATKRGIVNELLTRMTNRIDIYESDLMNLILAVTDFNDFGNLTYWDEDGTKTKRAKDAVNRLRTLSKGFIQITKEQEEAKVRKAKAELKTKKALSLELELFQLKDEFNTIAVNKNFNQRGFQLEKFLYKLFLLFDLEPKGSFKIHGEQIDGAFTFQNTDYLLEAKWATEVNRSDLATFCFKVETKFKNAAGLLISIDGITKEAISTDFKSIIIMDGIDLLAVLENRITLTDLLFKKRRKASETGNIYMNFNELFK</sequence>